<reference evidence="1 2" key="1">
    <citation type="journal article" date="2012" name="Genome Biol.">
        <title>Sequencing three crocodilian genomes to illuminate the evolution of archosaurs and amniotes.</title>
        <authorList>
            <person name="St John J.A."/>
            <person name="Braun E.L."/>
            <person name="Isberg S.R."/>
            <person name="Miles L.G."/>
            <person name="Chong A.Y."/>
            <person name="Gongora J."/>
            <person name="Dalzell P."/>
            <person name="Moran C."/>
            <person name="Bed'hom B."/>
            <person name="Abzhanov A."/>
            <person name="Burgess S.C."/>
            <person name="Cooksey A.M."/>
            <person name="Castoe T.A."/>
            <person name="Crawford N.G."/>
            <person name="Densmore L.D."/>
            <person name="Drew J.C."/>
            <person name="Edwards S.V."/>
            <person name="Faircloth B.C."/>
            <person name="Fujita M.K."/>
            <person name="Greenwold M.J."/>
            <person name="Hoffmann F.G."/>
            <person name="Howard J.M."/>
            <person name="Iguchi T."/>
            <person name="Janes D.E."/>
            <person name="Khan S.Y."/>
            <person name="Kohno S."/>
            <person name="de Koning A.J."/>
            <person name="Lance S.L."/>
            <person name="McCarthy F.M."/>
            <person name="McCormack J.E."/>
            <person name="Merchant M.E."/>
            <person name="Peterson D.G."/>
            <person name="Pollock D.D."/>
            <person name="Pourmand N."/>
            <person name="Raney B.J."/>
            <person name="Roessler K.A."/>
            <person name="Sanford J.R."/>
            <person name="Sawyer R.H."/>
            <person name="Schmidt C.J."/>
            <person name="Triplett E.W."/>
            <person name="Tuberville T.D."/>
            <person name="Venegas-Anaya M."/>
            <person name="Howard J.T."/>
            <person name="Jarvis E.D."/>
            <person name="Guillette L.J.Jr."/>
            <person name="Glenn T.C."/>
            <person name="Green R.E."/>
            <person name="Ray D.A."/>
        </authorList>
    </citation>
    <scope>NUCLEOTIDE SEQUENCE [LARGE SCALE GENOMIC DNA]</scope>
    <source>
        <strain evidence="1">KSC_2009_1</strain>
    </source>
</reference>
<protein>
    <submittedName>
        <fullName evidence="1">Uncharacterized protein</fullName>
    </submittedName>
</protein>
<name>A0A151PF57_ALLMI</name>
<keyword evidence="2" id="KW-1185">Reference proteome</keyword>
<dbReference type="AlphaFoldDB" id="A0A151PF57"/>
<proteinExistence type="predicted"/>
<gene>
    <name evidence="1" type="ORF">Y1Q_0019677</name>
</gene>
<dbReference type="Proteomes" id="UP000050525">
    <property type="component" value="Unassembled WGS sequence"/>
</dbReference>
<evidence type="ECO:0000313" key="1">
    <source>
        <dbReference type="EMBL" id="KYO47564.1"/>
    </source>
</evidence>
<evidence type="ECO:0000313" key="2">
    <source>
        <dbReference type="Proteomes" id="UP000050525"/>
    </source>
</evidence>
<accession>A0A151PF57</accession>
<comment type="caution">
    <text evidence="1">The sequence shown here is derived from an EMBL/GenBank/DDBJ whole genome shotgun (WGS) entry which is preliminary data.</text>
</comment>
<sequence length="68" mass="8168">MRQLCQSCTQDRTLFLQQLVVLAKKQKECTQAWWEEDLAQEDRWQAEDLVFCAKLLALKLKQIQVLWE</sequence>
<dbReference type="EMBL" id="AKHW03000416">
    <property type="protein sequence ID" value="KYO47564.1"/>
    <property type="molecule type" value="Genomic_DNA"/>
</dbReference>
<organism evidence="1 2">
    <name type="scientific">Alligator mississippiensis</name>
    <name type="common">American alligator</name>
    <dbReference type="NCBI Taxonomy" id="8496"/>
    <lineage>
        <taxon>Eukaryota</taxon>
        <taxon>Metazoa</taxon>
        <taxon>Chordata</taxon>
        <taxon>Craniata</taxon>
        <taxon>Vertebrata</taxon>
        <taxon>Euteleostomi</taxon>
        <taxon>Archelosauria</taxon>
        <taxon>Archosauria</taxon>
        <taxon>Crocodylia</taxon>
        <taxon>Alligatoridae</taxon>
        <taxon>Alligatorinae</taxon>
        <taxon>Alligator</taxon>
    </lineage>
</organism>